<feature type="region of interest" description="Disordered" evidence="1">
    <location>
        <begin position="53"/>
        <end position="73"/>
    </location>
</feature>
<reference evidence="3 4" key="1">
    <citation type="submission" date="2024-01" db="EMBL/GenBank/DDBJ databases">
        <authorList>
            <person name="Waweru B."/>
        </authorList>
    </citation>
    <scope>NUCLEOTIDE SEQUENCE [LARGE SCALE GENOMIC DNA]</scope>
</reference>
<protein>
    <recommendedName>
        <fullName evidence="5">Mesoderm development candidate 2</fullName>
    </recommendedName>
</protein>
<feature type="chain" id="PRO_5043729579" description="Mesoderm development candidate 2" evidence="2">
    <location>
        <begin position="20"/>
        <end position="212"/>
    </location>
</feature>
<name>A0AAV1SBN4_9ROSI</name>
<keyword evidence="2" id="KW-0732">Signal</keyword>
<dbReference type="PANTHER" id="PTHR36357:SF1">
    <property type="entry name" value="OS03G0148300 PROTEIN"/>
    <property type="match status" value="1"/>
</dbReference>
<dbReference type="Proteomes" id="UP001314170">
    <property type="component" value="Unassembled WGS sequence"/>
</dbReference>
<evidence type="ECO:0000256" key="1">
    <source>
        <dbReference type="SAM" id="MobiDB-lite"/>
    </source>
</evidence>
<comment type="caution">
    <text evidence="3">The sequence shown here is derived from an EMBL/GenBank/DDBJ whole genome shotgun (WGS) entry which is preliminary data.</text>
</comment>
<dbReference type="Gene3D" id="3.30.70.260">
    <property type="match status" value="1"/>
</dbReference>
<feature type="signal peptide" evidence="2">
    <location>
        <begin position="1"/>
        <end position="19"/>
    </location>
</feature>
<evidence type="ECO:0000313" key="3">
    <source>
        <dbReference type="EMBL" id="CAK7348866.1"/>
    </source>
</evidence>
<keyword evidence="4" id="KW-1185">Reference proteome</keyword>
<evidence type="ECO:0000256" key="2">
    <source>
        <dbReference type="SAM" id="SignalP"/>
    </source>
</evidence>
<dbReference type="PANTHER" id="PTHR36357">
    <property type="entry name" value="OS03G0148300 PROTEIN"/>
    <property type="match status" value="1"/>
</dbReference>
<evidence type="ECO:0008006" key="5">
    <source>
        <dbReference type="Google" id="ProtNLM"/>
    </source>
</evidence>
<gene>
    <name evidence="3" type="ORF">DCAF_LOCUS21575</name>
</gene>
<proteinExistence type="predicted"/>
<evidence type="ECO:0000313" key="4">
    <source>
        <dbReference type="Proteomes" id="UP001314170"/>
    </source>
</evidence>
<accession>A0AAV1SBN4</accession>
<dbReference type="AlphaFoldDB" id="A0AAV1SBN4"/>
<sequence length="212" mass="24193">MANPNIRLLLILFLPLIFSPDYDFISVANAGRRSIHITDDLDDVIDDEEDEAWKNWGKNPNPSKDEFDPPPSDLNKMNMQEIQEMMMKRNFGPVFGFVKLRLGVRRTPDVVGEIAMKWTKILKTGGIRVQFTGVDSSTIMFSMEQGRDTMELKEFILNEPEAYEIKIGDQVFRRPGDPPLEAVIEKLQRERDKADDTTAAPVKDGGHPKEEL</sequence>
<organism evidence="3 4">
    <name type="scientific">Dovyalis caffra</name>
    <dbReference type="NCBI Taxonomy" id="77055"/>
    <lineage>
        <taxon>Eukaryota</taxon>
        <taxon>Viridiplantae</taxon>
        <taxon>Streptophyta</taxon>
        <taxon>Embryophyta</taxon>
        <taxon>Tracheophyta</taxon>
        <taxon>Spermatophyta</taxon>
        <taxon>Magnoliopsida</taxon>
        <taxon>eudicotyledons</taxon>
        <taxon>Gunneridae</taxon>
        <taxon>Pentapetalae</taxon>
        <taxon>rosids</taxon>
        <taxon>fabids</taxon>
        <taxon>Malpighiales</taxon>
        <taxon>Salicaceae</taxon>
        <taxon>Flacourtieae</taxon>
        <taxon>Dovyalis</taxon>
    </lineage>
</organism>
<feature type="region of interest" description="Disordered" evidence="1">
    <location>
        <begin position="188"/>
        <end position="212"/>
    </location>
</feature>
<dbReference type="EMBL" id="CAWUPB010001173">
    <property type="protein sequence ID" value="CAK7348866.1"/>
    <property type="molecule type" value="Genomic_DNA"/>
</dbReference>